<sequence length="273" mass="31655">MATSLPKKAIRFPILLLLPIWAVFLLNLNGFLDGECYGVFPRHLAGLKGVLLSPLFHSSWEHILSNTFPLFFLSLLSILLYDRITYLVVFFGWIFSGILLWFIGDLPWFDETVGCHIGASSVVYVLASFLFFSGLIRKDRSTMAVSLIVIFLYGSFIWGILPENILPTLKMNANKNPISWEGHLSGFLVGLVLALYFRKLGPQKQTYYWEDENVYDPKAEALWQAYLEQEELRREYEEMQENPIKIHYHLKKDDDTSEEKNLKVIMVRVFFIL</sequence>
<evidence type="ECO:0000313" key="11">
    <source>
        <dbReference type="Proteomes" id="UP000008641"/>
    </source>
</evidence>
<dbReference type="GO" id="GO:0006508">
    <property type="term" value="P:proteolysis"/>
    <property type="evidence" value="ECO:0007669"/>
    <property type="project" value="UniProtKB-KW"/>
</dbReference>
<feature type="transmembrane region" description="Helical" evidence="8">
    <location>
        <begin position="12"/>
        <end position="32"/>
    </location>
</feature>
<name>F0P021_WEEVC</name>
<dbReference type="AlphaFoldDB" id="F0P021"/>
<evidence type="ECO:0000256" key="4">
    <source>
        <dbReference type="ARBA" id="ARBA00022692"/>
    </source>
</evidence>
<evidence type="ECO:0000313" key="10">
    <source>
        <dbReference type="EMBL" id="ADX67368.1"/>
    </source>
</evidence>
<keyword evidence="3" id="KW-0645">Protease</keyword>
<dbReference type="KEGG" id="wvi:Weevi_0652"/>
<keyword evidence="6 8" id="KW-1133">Transmembrane helix</keyword>
<feature type="transmembrane region" description="Helical" evidence="8">
    <location>
        <begin position="143"/>
        <end position="160"/>
    </location>
</feature>
<evidence type="ECO:0000256" key="1">
    <source>
        <dbReference type="ARBA" id="ARBA00004141"/>
    </source>
</evidence>
<feature type="transmembrane region" description="Helical" evidence="8">
    <location>
        <begin position="63"/>
        <end position="81"/>
    </location>
</feature>
<dbReference type="EMBL" id="CP002455">
    <property type="protein sequence ID" value="ADX67368.1"/>
    <property type="molecule type" value="Genomic_DNA"/>
</dbReference>
<protein>
    <submittedName>
        <fullName evidence="10">Peptidase S54, rhomboid domain protein</fullName>
    </submittedName>
</protein>
<reference evidence="11" key="2">
    <citation type="journal article" date="2011" name="Stand. Genomic Sci.">
        <title>Complete genome sequence of Weeksella virosa type strain (9751T).</title>
        <authorList>
            <person name="Lang E."/>
            <person name="Teshima H."/>
            <person name="Lucas S."/>
            <person name="Lapidus A."/>
            <person name="Hammon N."/>
            <person name="Deshpande S."/>
            <person name="Nolan M."/>
            <person name="Cheng J."/>
            <person name="Pitluck S."/>
            <person name="Liolios K."/>
            <person name="Pagani I."/>
            <person name="Mikhailova N."/>
            <person name="Ivanova N."/>
            <person name="Mavromatis K."/>
            <person name="Pati A."/>
            <person name="Tapia R."/>
            <person name="Han C."/>
            <person name="Goodwin L."/>
            <person name="Chen A."/>
            <person name="Palaniappan K."/>
            <person name="Land M."/>
            <person name="Hauser L."/>
            <person name="Chang Y."/>
            <person name="Jeffries C."/>
            <person name="Brambilla E."/>
            <person name="Kopitz M."/>
            <person name="Rohde M."/>
            <person name="Goker M."/>
            <person name="Tindall B."/>
            <person name="Detter J."/>
            <person name="Woyke T."/>
            <person name="Bristow J."/>
            <person name="Eisen J."/>
            <person name="Markowitz V."/>
            <person name="Hugenholtz P."/>
            <person name="Klenk H."/>
            <person name="Kyrpides N."/>
        </authorList>
    </citation>
    <scope>NUCLEOTIDE SEQUENCE [LARGE SCALE GENOMIC DNA]</scope>
    <source>
        <strain evidence="11">ATCC 43766 / DSM 16922 / JCM 21250 / NBRC 16016 / NCTC 11634 / CL345/78</strain>
    </source>
</reference>
<organism evidence="10 11">
    <name type="scientific">Weeksella virosa (strain ATCC 43766 / DSM 16922 / JCM 21250 / CCUG 30538 / CDC 9751 / IAM 14551 / NBRC 16016 / NCTC 11634 / CL345/78)</name>
    <dbReference type="NCBI Taxonomy" id="865938"/>
    <lineage>
        <taxon>Bacteria</taxon>
        <taxon>Pseudomonadati</taxon>
        <taxon>Bacteroidota</taxon>
        <taxon>Flavobacteriia</taxon>
        <taxon>Flavobacteriales</taxon>
        <taxon>Weeksellaceae</taxon>
        <taxon>Weeksella</taxon>
    </lineage>
</organism>
<evidence type="ECO:0000259" key="9">
    <source>
        <dbReference type="Pfam" id="PF01694"/>
    </source>
</evidence>
<comment type="similarity">
    <text evidence="2">Belongs to the peptidase S54 family.</text>
</comment>
<dbReference type="GO" id="GO:0016020">
    <property type="term" value="C:membrane"/>
    <property type="evidence" value="ECO:0007669"/>
    <property type="project" value="UniProtKB-SubCell"/>
</dbReference>
<keyword evidence="4 8" id="KW-0812">Transmembrane</keyword>
<dbReference type="OrthoDB" id="465874at2"/>
<dbReference type="Proteomes" id="UP000008641">
    <property type="component" value="Chromosome"/>
</dbReference>
<keyword evidence="7 8" id="KW-0472">Membrane</keyword>
<dbReference type="InterPro" id="IPR022764">
    <property type="entry name" value="Peptidase_S54_rhomboid_dom"/>
</dbReference>
<proteinExistence type="inferred from homology"/>
<evidence type="ECO:0000256" key="2">
    <source>
        <dbReference type="ARBA" id="ARBA00009045"/>
    </source>
</evidence>
<feature type="transmembrane region" description="Helical" evidence="8">
    <location>
        <begin position="86"/>
        <end position="104"/>
    </location>
</feature>
<feature type="transmembrane region" description="Helical" evidence="8">
    <location>
        <begin position="180"/>
        <end position="197"/>
    </location>
</feature>
<dbReference type="Gene3D" id="1.20.1540.10">
    <property type="entry name" value="Rhomboid-like"/>
    <property type="match status" value="1"/>
</dbReference>
<gene>
    <name evidence="10" type="ordered locus">Weevi_0652</name>
</gene>
<feature type="transmembrane region" description="Helical" evidence="8">
    <location>
        <begin position="116"/>
        <end position="136"/>
    </location>
</feature>
<reference evidence="10 11" key="1">
    <citation type="journal article" date="2011" name="Stand. Genomic Sci.">
        <title>Complete genome sequence of Weeksella virosa type strain (9751).</title>
        <authorList>
            <person name="Lang E."/>
            <person name="Teshima H."/>
            <person name="Lucas S."/>
            <person name="Lapidus A."/>
            <person name="Hammon N."/>
            <person name="Deshpande S."/>
            <person name="Nolan M."/>
            <person name="Cheng J.F."/>
            <person name="Pitluck S."/>
            <person name="Liolios K."/>
            <person name="Pagani I."/>
            <person name="Mikhailova N."/>
            <person name="Ivanova N."/>
            <person name="Mavromatis K."/>
            <person name="Pati A."/>
            <person name="Tapia R."/>
            <person name="Han C."/>
            <person name="Goodwin L."/>
            <person name="Chen A."/>
            <person name="Palaniappan K."/>
            <person name="Land M."/>
            <person name="Hauser L."/>
            <person name="Chang Y.J."/>
            <person name="Jeffries C.D."/>
            <person name="Brambilla E.M."/>
            <person name="Kopitz M."/>
            <person name="Rohde M."/>
            <person name="Goker M."/>
            <person name="Tindall B.J."/>
            <person name="Detter J.C."/>
            <person name="Woyke T."/>
            <person name="Bristow J."/>
            <person name="Eisen J.A."/>
            <person name="Markowitz V."/>
            <person name="Hugenholtz P."/>
            <person name="Klenk H.P."/>
            <person name="Kyrpides N.C."/>
        </authorList>
    </citation>
    <scope>NUCLEOTIDE SEQUENCE [LARGE SCALE GENOMIC DNA]</scope>
    <source>
        <strain evidence="11">ATCC 43766 / DSM 16922 / JCM 21250 / NBRC 16016 / NCTC 11634 / CL345/78</strain>
    </source>
</reference>
<evidence type="ECO:0000256" key="6">
    <source>
        <dbReference type="ARBA" id="ARBA00022989"/>
    </source>
</evidence>
<dbReference type="SUPFAM" id="SSF144091">
    <property type="entry name" value="Rhomboid-like"/>
    <property type="match status" value="1"/>
</dbReference>
<dbReference type="PANTHER" id="PTHR43066">
    <property type="entry name" value="RHOMBOID-RELATED PROTEIN"/>
    <property type="match status" value="1"/>
</dbReference>
<dbReference type="STRING" id="865938.Weevi_0652"/>
<evidence type="ECO:0000256" key="5">
    <source>
        <dbReference type="ARBA" id="ARBA00022801"/>
    </source>
</evidence>
<dbReference type="HOGENOM" id="CLU_067823_1_0_10"/>
<keyword evidence="5" id="KW-0378">Hydrolase</keyword>
<dbReference type="PANTHER" id="PTHR43066:SF1">
    <property type="entry name" value="RHOMBOID PROTEIN 2"/>
    <property type="match status" value="1"/>
</dbReference>
<feature type="domain" description="Peptidase S54 rhomboid" evidence="9">
    <location>
        <begin position="50"/>
        <end position="198"/>
    </location>
</feature>
<evidence type="ECO:0000256" key="7">
    <source>
        <dbReference type="ARBA" id="ARBA00023136"/>
    </source>
</evidence>
<evidence type="ECO:0000256" key="8">
    <source>
        <dbReference type="SAM" id="Phobius"/>
    </source>
</evidence>
<comment type="subcellular location">
    <subcellularLocation>
        <location evidence="1">Membrane</location>
        <topology evidence="1">Multi-pass membrane protein</topology>
    </subcellularLocation>
</comment>
<dbReference type="InterPro" id="IPR035952">
    <property type="entry name" value="Rhomboid-like_sf"/>
</dbReference>
<dbReference type="eggNOG" id="COG0705">
    <property type="taxonomic scope" value="Bacteria"/>
</dbReference>
<keyword evidence="11" id="KW-1185">Reference proteome</keyword>
<dbReference type="Pfam" id="PF01694">
    <property type="entry name" value="Rhomboid"/>
    <property type="match status" value="1"/>
</dbReference>
<dbReference type="RefSeq" id="WP_013597760.1">
    <property type="nucleotide sequence ID" value="NC_015144.1"/>
</dbReference>
<dbReference type="GO" id="GO:0004252">
    <property type="term" value="F:serine-type endopeptidase activity"/>
    <property type="evidence" value="ECO:0007669"/>
    <property type="project" value="InterPro"/>
</dbReference>
<accession>F0P021</accession>
<evidence type="ECO:0000256" key="3">
    <source>
        <dbReference type="ARBA" id="ARBA00022670"/>
    </source>
</evidence>